<dbReference type="GO" id="GO:0008483">
    <property type="term" value="F:transaminase activity"/>
    <property type="evidence" value="ECO:0007669"/>
    <property type="project" value="InterPro"/>
</dbReference>
<name>A0AAN8WHT2_HALRR</name>
<dbReference type="Gene3D" id="3.90.1150.10">
    <property type="entry name" value="Aspartate Aminotransferase, domain 1"/>
    <property type="match status" value="1"/>
</dbReference>
<dbReference type="InterPro" id="IPR015422">
    <property type="entry name" value="PyrdxlP-dep_Trfase_small"/>
</dbReference>
<dbReference type="InterPro" id="IPR049704">
    <property type="entry name" value="Aminotrans_3_PPA_site"/>
</dbReference>
<comment type="similarity">
    <text evidence="1 3">Belongs to the class-III pyridoxal-phosphate-dependent aminotransferase family.</text>
</comment>
<evidence type="ECO:0000256" key="1">
    <source>
        <dbReference type="ARBA" id="ARBA00008954"/>
    </source>
</evidence>
<sequence length="478" mass="52799">MCDKEQLSKKETIALRTKHIGPSCKLFFWSDPVKIIQAKGCYMYDEEGKRYLDCINNVCHVGHCHPHVVSAATKQMAVLNTNSRFLHDSLVLYAERLTATFPPKLNVCFFVNSGSEANDLAIRIAQAHTGNKDIITLDHAYHGHVISLIDISPYKFNHPGGEGQRDWVHVAPVPDSYRGKYTDKEYTTEELAEKYADDVKIFCEKANRQGGGVCAFFAESMQSCGGQIVYPPGYLRRVYKHVRAAGGVCVADEVQVGFGRVGSHLWAFQLQGDDIVPDIVTLGKPMGNGHPVSAVITTREIAESFGATGMEYFNTFGGNPVSAAIANAVMDVIENEKLMENATNVGNYLKEEFNKLKNKHVIIGDVRGHGMFLGVDLVKNRETREPATAEAAYVNKRLKEKFILLSNDGPYHNVLKFKSPLVFSVDDADELIQKLDEVLCEMEESENVIANIGKATQLTIGHAQSEMNGGANSIPLQV</sequence>
<gene>
    <name evidence="4" type="ORF">SK128_005069</name>
</gene>
<dbReference type="Proteomes" id="UP001381693">
    <property type="component" value="Unassembled WGS sequence"/>
</dbReference>
<evidence type="ECO:0000313" key="4">
    <source>
        <dbReference type="EMBL" id="KAK7023406.1"/>
    </source>
</evidence>
<comment type="caution">
    <text evidence="4">The sequence shown here is derived from an EMBL/GenBank/DDBJ whole genome shotgun (WGS) entry which is preliminary data.</text>
</comment>
<keyword evidence="5" id="KW-1185">Reference proteome</keyword>
<dbReference type="PIRSF" id="PIRSF000521">
    <property type="entry name" value="Transaminase_4ab_Lys_Orn"/>
    <property type="match status" value="1"/>
</dbReference>
<evidence type="ECO:0000256" key="3">
    <source>
        <dbReference type="RuleBase" id="RU003560"/>
    </source>
</evidence>
<evidence type="ECO:0000256" key="2">
    <source>
        <dbReference type="ARBA" id="ARBA00022898"/>
    </source>
</evidence>
<dbReference type="InterPro" id="IPR015421">
    <property type="entry name" value="PyrdxlP-dep_Trfase_major"/>
</dbReference>
<dbReference type="Pfam" id="PF00202">
    <property type="entry name" value="Aminotran_3"/>
    <property type="match status" value="1"/>
</dbReference>
<dbReference type="SUPFAM" id="SSF53383">
    <property type="entry name" value="PLP-dependent transferases"/>
    <property type="match status" value="1"/>
</dbReference>
<evidence type="ECO:0000313" key="5">
    <source>
        <dbReference type="Proteomes" id="UP001381693"/>
    </source>
</evidence>
<keyword evidence="2 3" id="KW-0663">Pyridoxal phosphate</keyword>
<dbReference type="CDD" id="cd00610">
    <property type="entry name" value="OAT_like"/>
    <property type="match status" value="1"/>
</dbReference>
<dbReference type="AlphaFoldDB" id="A0AAN8WHT2"/>
<dbReference type="GO" id="GO:0030170">
    <property type="term" value="F:pyridoxal phosphate binding"/>
    <property type="evidence" value="ECO:0007669"/>
    <property type="project" value="InterPro"/>
</dbReference>
<dbReference type="Gene3D" id="3.40.640.10">
    <property type="entry name" value="Type I PLP-dependent aspartate aminotransferase-like (Major domain)"/>
    <property type="match status" value="1"/>
</dbReference>
<dbReference type="InterPro" id="IPR005814">
    <property type="entry name" value="Aminotrans_3"/>
</dbReference>
<reference evidence="4 5" key="1">
    <citation type="submission" date="2023-11" db="EMBL/GenBank/DDBJ databases">
        <title>Halocaridina rubra genome assembly.</title>
        <authorList>
            <person name="Smith C."/>
        </authorList>
    </citation>
    <scope>NUCLEOTIDE SEQUENCE [LARGE SCALE GENOMIC DNA]</scope>
    <source>
        <strain evidence="4">EP-1</strain>
        <tissue evidence="4">Whole</tissue>
    </source>
</reference>
<accession>A0AAN8WHT2</accession>
<dbReference type="PANTHER" id="PTHR45688">
    <property type="match status" value="1"/>
</dbReference>
<organism evidence="4 5">
    <name type="scientific">Halocaridina rubra</name>
    <name type="common">Hawaiian red shrimp</name>
    <dbReference type="NCBI Taxonomy" id="373956"/>
    <lineage>
        <taxon>Eukaryota</taxon>
        <taxon>Metazoa</taxon>
        <taxon>Ecdysozoa</taxon>
        <taxon>Arthropoda</taxon>
        <taxon>Crustacea</taxon>
        <taxon>Multicrustacea</taxon>
        <taxon>Malacostraca</taxon>
        <taxon>Eumalacostraca</taxon>
        <taxon>Eucarida</taxon>
        <taxon>Decapoda</taxon>
        <taxon>Pleocyemata</taxon>
        <taxon>Caridea</taxon>
        <taxon>Atyoidea</taxon>
        <taxon>Atyidae</taxon>
        <taxon>Halocaridina</taxon>
    </lineage>
</organism>
<dbReference type="PANTHER" id="PTHR45688:SF13">
    <property type="entry name" value="ALANINE--GLYOXYLATE AMINOTRANSFERASE 2-LIKE"/>
    <property type="match status" value="1"/>
</dbReference>
<dbReference type="InterPro" id="IPR015424">
    <property type="entry name" value="PyrdxlP-dep_Trfase"/>
</dbReference>
<dbReference type="GO" id="GO:0005739">
    <property type="term" value="C:mitochondrion"/>
    <property type="evidence" value="ECO:0007669"/>
    <property type="project" value="TreeGrafter"/>
</dbReference>
<proteinExistence type="inferred from homology"/>
<dbReference type="EMBL" id="JAXCGZ010022819">
    <property type="protein sequence ID" value="KAK7023406.1"/>
    <property type="molecule type" value="Genomic_DNA"/>
</dbReference>
<protein>
    <submittedName>
        <fullName evidence="4">Uncharacterized protein</fullName>
    </submittedName>
</protein>
<dbReference type="PROSITE" id="PS00600">
    <property type="entry name" value="AA_TRANSFER_CLASS_3"/>
    <property type="match status" value="1"/>
</dbReference>